<dbReference type="Proteomes" id="UP000219514">
    <property type="component" value="Unassembled WGS sequence"/>
</dbReference>
<proteinExistence type="predicted"/>
<accession>A0A285EFC6</accession>
<dbReference type="AlphaFoldDB" id="A0A285EFC6"/>
<reference evidence="2 3" key="1">
    <citation type="submission" date="2017-09" db="EMBL/GenBank/DDBJ databases">
        <authorList>
            <person name="Ehlers B."/>
            <person name="Leendertz F.H."/>
        </authorList>
    </citation>
    <scope>NUCLEOTIDE SEQUENCE [LARGE SCALE GENOMIC DNA]</scope>
    <source>
        <strain evidence="2 3">DSM 46844</strain>
    </source>
</reference>
<evidence type="ECO:0000313" key="2">
    <source>
        <dbReference type="EMBL" id="SNX97819.1"/>
    </source>
</evidence>
<organism evidence="2 3">
    <name type="scientific">Geodermatophilus sabuli</name>
    <dbReference type="NCBI Taxonomy" id="1564158"/>
    <lineage>
        <taxon>Bacteria</taxon>
        <taxon>Bacillati</taxon>
        <taxon>Actinomycetota</taxon>
        <taxon>Actinomycetes</taxon>
        <taxon>Geodermatophilales</taxon>
        <taxon>Geodermatophilaceae</taxon>
        <taxon>Geodermatophilus</taxon>
    </lineage>
</organism>
<keyword evidence="3" id="KW-1185">Reference proteome</keyword>
<dbReference type="Pfam" id="PF02720">
    <property type="entry name" value="DUF222"/>
    <property type="match status" value="1"/>
</dbReference>
<gene>
    <name evidence="2" type="ORF">SAMN06893097_108184</name>
</gene>
<dbReference type="CDD" id="cd00085">
    <property type="entry name" value="HNHc"/>
    <property type="match status" value="1"/>
</dbReference>
<protein>
    <recommendedName>
        <fullName evidence="1">HNH nuclease domain-containing protein</fullName>
    </recommendedName>
</protein>
<feature type="domain" description="HNH nuclease" evidence="1">
    <location>
        <begin position="315"/>
        <end position="367"/>
    </location>
</feature>
<dbReference type="SMART" id="SM00507">
    <property type="entry name" value="HNHc"/>
    <property type="match status" value="1"/>
</dbReference>
<dbReference type="InterPro" id="IPR003615">
    <property type="entry name" value="HNH_nuc"/>
</dbReference>
<dbReference type="EMBL" id="OBDO01000008">
    <property type="protein sequence ID" value="SNX97819.1"/>
    <property type="molecule type" value="Genomic_DNA"/>
</dbReference>
<name>A0A285EFC6_9ACTN</name>
<dbReference type="RefSeq" id="WP_097207758.1">
    <property type="nucleotide sequence ID" value="NZ_JACHXB010000007.1"/>
</dbReference>
<dbReference type="OrthoDB" id="5173535at2"/>
<evidence type="ECO:0000313" key="3">
    <source>
        <dbReference type="Proteomes" id="UP000219514"/>
    </source>
</evidence>
<dbReference type="InterPro" id="IPR003870">
    <property type="entry name" value="DUF222"/>
</dbReference>
<sequence>MDGVAVELDALVGAELALLAAPQLLDRLRGLLSAQNRIAAEIARTVRECEVTGAAEYDGLKSMQSWLRGHGRLSSAAAGRVVRAGRVLAQLPAVAAACAEGAVSAERVAVIAPITRDEHLTAAAAQGVELAEVDGVLAEVAATGSYDDLRQVVQHYLDRLDPDGREPDPTEGRSVTIARHADGSLTARVELDAVGGEKFCTALESRVQAGRGAGDIRTRTQQLGDALVQLCDNALAAGGLPILRTVKPHVVVRVDLDDLADPAPGPGAAELGFGARISAARARWLSCDASISRIVMTPEGVPLDLGRDKRVVTPHLRRAVEHRDRGCVFTGCGAPTHWCDAHHLLEWINGGETNPANSALLCERHHTKVHHGFRVERQPDGRWRTWRPDGTEILLGPPLHAAAA</sequence>
<evidence type="ECO:0000259" key="1">
    <source>
        <dbReference type="SMART" id="SM00507"/>
    </source>
</evidence>